<dbReference type="Pfam" id="PF00330">
    <property type="entry name" value="Aconitase"/>
    <property type="match status" value="1"/>
</dbReference>
<sequence length="467" mass="50028">MTPRTLFDKIWDSHVVERLPDGTAILYIDRHLVHEVTSPQAFEGLRLAGRRLRHPEATIAVVDHNVPTSDRTLPILEAESRNQIETLERNVVEFGVPYFPLLSSNQGIVHVVGPEQGISLPGMTIVCGDSHTSTHGAMGSLAFGIGTSEVEHVMATQTLLQKPAKNLKVVVEGQVGPGVTAKDIMLAIIGTMGTAGGTGYVMEFAGSAIRALDMAGRMTLCNMSIEAGARAGMVAPDETTFDYIKGRPFAPKGDDFDRAVDYWRSLASDEGAQYDKVVELRAEDIAPSVTWGTSPEDVLPITGTVPDPATATDEARRAQMQRALDYMGLEAGQKIAGTKVDVVFIGSCTNSRIEDLRSAATIVGERKVAEGVRAMIVPGSGNVKKQAEEEGLDQIFLEAGFEWREAGCSMCLGMNPDRLTPGQRCASTSNRNFEGRQGPGGRTHLLSPAMAAAAAVTGVLTDVRELI</sequence>
<comment type="function">
    <text evidence="2 13">Catalyzes the isomerization between 2-isopropylmalate and 3-isopropylmalate, via the formation of 2-isopropylmaleate.</text>
</comment>
<comment type="caution">
    <text evidence="15">The sequence shown here is derived from an EMBL/GenBank/DDBJ whole genome shotgun (WGS) entry which is preliminary data.</text>
</comment>
<dbReference type="PANTHER" id="PTHR43822">
    <property type="entry name" value="HOMOACONITASE, MITOCHONDRIAL-RELATED"/>
    <property type="match status" value="1"/>
</dbReference>
<evidence type="ECO:0000256" key="6">
    <source>
        <dbReference type="ARBA" id="ARBA00022485"/>
    </source>
</evidence>
<dbReference type="InterPro" id="IPR036008">
    <property type="entry name" value="Aconitase_4Fe-4S_dom"/>
</dbReference>
<dbReference type="GO" id="GO:0003861">
    <property type="term" value="F:3-isopropylmalate dehydratase activity"/>
    <property type="evidence" value="ECO:0007669"/>
    <property type="project" value="UniProtKB-UniRule"/>
</dbReference>
<dbReference type="RefSeq" id="WP_176613918.1">
    <property type="nucleotide sequence ID" value="NZ_JABXXR010000081.1"/>
</dbReference>
<evidence type="ECO:0000256" key="3">
    <source>
        <dbReference type="ARBA" id="ARBA00004729"/>
    </source>
</evidence>
<dbReference type="InterPro" id="IPR018136">
    <property type="entry name" value="Aconitase_4Fe-4S_BS"/>
</dbReference>
<evidence type="ECO:0000256" key="12">
    <source>
        <dbReference type="ARBA" id="ARBA00023304"/>
    </source>
</evidence>
<evidence type="ECO:0000256" key="10">
    <source>
        <dbReference type="ARBA" id="ARBA00023014"/>
    </source>
</evidence>
<comment type="pathway">
    <text evidence="3 13">Amino-acid biosynthesis; L-leucine biosynthesis; L-leucine from 3-methyl-2-oxobutanoate: step 2/4.</text>
</comment>
<evidence type="ECO:0000256" key="9">
    <source>
        <dbReference type="ARBA" id="ARBA00023004"/>
    </source>
</evidence>
<gene>
    <name evidence="13 15" type="primary">leuC</name>
    <name evidence="15" type="ORF">HUK82_10560</name>
</gene>
<proteinExistence type="inferred from homology"/>
<dbReference type="Proteomes" id="UP000585665">
    <property type="component" value="Unassembled WGS sequence"/>
</dbReference>
<feature type="binding site" evidence="13">
    <location>
        <position position="408"/>
    </location>
    <ligand>
        <name>[4Fe-4S] cluster</name>
        <dbReference type="ChEBI" id="CHEBI:49883"/>
    </ligand>
</feature>
<reference evidence="15 16" key="1">
    <citation type="submission" date="2020-06" db="EMBL/GenBank/DDBJ databases">
        <title>Description of novel acetic acid bacteria.</title>
        <authorList>
            <person name="Sombolestani A."/>
        </authorList>
    </citation>
    <scope>NUCLEOTIDE SEQUENCE [LARGE SCALE GENOMIC DNA]</scope>
    <source>
        <strain evidence="15 16">LMG 27010</strain>
    </source>
</reference>
<feature type="binding site" evidence="13">
    <location>
        <position position="348"/>
    </location>
    <ligand>
        <name>[4Fe-4S] cluster</name>
        <dbReference type="ChEBI" id="CHEBI:49883"/>
    </ligand>
</feature>
<dbReference type="InterPro" id="IPR001030">
    <property type="entry name" value="Acoase/IPM_deHydtase_lsu_aba"/>
</dbReference>
<protein>
    <recommendedName>
        <fullName evidence="13">3-isopropylmalate dehydratase large subunit</fullName>
        <ecNumber evidence="13">4.2.1.33</ecNumber>
    </recommendedName>
    <alternativeName>
        <fullName evidence="13">Alpha-IPM isomerase</fullName>
        <shortName evidence="13">IPMI</shortName>
    </alternativeName>
    <alternativeName>
        <fullName evidence="13">Isopropylmalate isomerase</fullName>
    </alternativeName>
</protein>
<keyword evidence="10 13" id="KW-0411">Iron-sulfur</keyword>
<evidence type="ECO:0000256" key="1">
    <source>
        <dbReference type="ARBA" id="ARBA00000491"/>
    </source>
</evidence>
<dbReference type="PROSITE" id="PS00450">
    <property type="entry name" value="ACONITASE_1"/>
    <property type="match status" value="1"/>
</dbReference>
<evidence type="ECO:0000313" key="15">
    <source>
        <dbReference type="EMBL" id="NVN40995.1"/>
    </source>
</evidence>
<dbReference type="UniPathway" id="UPA00048">
    <property type="reaction ID" value="UER00071"/>
</dbReference>
<dbReference type="FunFam" id="3.30.499.10:FF:000007">
    <property type="entry name" value="3-isopropylmalate dehydratase large subunit"/>
    <property type="match status" value="1"/>
</dbReference>
<evidence type="ECO:0000313" key="16">
    <source>
        <dbReference type="Proteomes" id="UP000585665"/>
    </source>
</evidence>
<organism evidence="15 16">
    <name type="scientific">Ameyamaea chiangmaiensis</name>
    <dbReference type="NCBI Taxonomy" id="442969"/>
    <lineage>
        <taxon>Bacteria</taxon>
        <taxon>Pseudomonadati</taxon>
        <taxon>Pseudomonadota</taxon>
        <taxon>Alphaproteobacteria</taxon>
        <taxon>Acetobacterales</taxon>
        <taxon>Acetobacteraceae</taxon>
        <taxon>Ameyamaea</taxon>
    </lineage>
</organism>
<evidence type="ECO:0000256" key="4">
    <source>
        <dbReference type="ARBA" id="ARBA00011271"/>
    </source>
</evidence>
<dbReference type="InterPro" id="IPR033941">
    <property type="entry name" value="IPMI_cat"/>
</dbReference>
<comment type="subunit">
    <text evidence="4 13">Heterodimer of LeuC and LeuD.</text>
</comment>
<dbReference type="PROSITE" id="PS01244">
    <property type="entry name" value="ACONITASE_2"/>
    <property type="match status" value="1"/>
</dbReference>
<dbReference type="InterPro" id="IPR050067">
    <property type="entry name" value="IPM_dehydratase_rel_enz"/>
</dbReference>
<feature type="domain" description="Aconitase/3-isopropylmalate dehydratase large subunit alpha/beta/alpha" evidence="14">
    <location>
        <begin position="8"/>
        <end position="458"/>
    </location>
</feature>
<dbReference type="PRINTS" id="PR00415">
    <property type="entry name" value="ACONITASE"/>
</dbReference>
<evidence type="ECO:0000256" key="13">
    <source>
        <dbReference type="HAMAP-Rule" id="MF_01026"/>
    </source>
</evidence>
<keyword evidence="11 13" id="KW-0456">Lyase</keyword>
<dbReference type="GO" id="GO:0051539">
    <property type="term" value="F:4 iron, 4 sulfur cluster binding"/>
    <property type="evidence" value="ECO:0007669"/>
    <property type="project" value="UniProtKB-KW"/>
</dbReference>
<dbReference type="NCBIfam" id="NF009116">
    <property type="entry name" value="PRK12466.1"/>
    <property type="match status" value="1"/>
</dbReference>
<dbReference type="GO" id="GO:0009098">
    <property type="term" value="P:L-leucine biosynthetic process"/>
    <property type="evidence" value="ECO:0007669"/>
    <property type="project" value="UniProtKB-UniRule"/>
</dbReference>
<evidence type="ECO:0000256" key="7">
    <source>
        <dbReference type="ARBA" id="ARBA00022605"/>
    </source>
</evidence>
<feature type="binding site" evidence="13">
    <location>
        <position position="411"/>
    </location>
    <ligand>
        <name>[4Fe-4S] cluster</name>
        <dbReference type="ChEBI" id="CHEBI:49883"/>
    </ligand>
</feature>
<evidence type="ECO:0000256" key="8">
    <source>
        <dbReference type="ARBA" id="ARBA00022723"/>
    </source>
</evidence>
<keyword evidence="12 13" id="KW-0100">Branched-chain amino acid biosynthesis</keyword>
<comment type="cofactor">
    <cofactor evidence="13">
        <name>[4Fe-4S] cluster</name>
        <dbReference type="ChEBI" id="CHEBI:49883"/>
    </cofactor>
    <text evidence="13">Binds 1 [4Fe-4S] cluster per subunit.</text>
</comment>
<comment type="similarity">
    <text evidence="13">Belongs to the aconitase/IPM isomerase family. LeuC type 1 subfamily.</text>
</comment>
<dbReference type="InterPro" id="IPR004430">
    <property type="entry name" value="3-IsopropMal_deHydase_lsu"/>
</dbReference>
<dbReference type="GO" id="GO:0046872">
    <property type="term" value="F:metal ion binding"/>
    <property type="evidence" value="ECO:0007669"/>
    <property type="project" value="UniProtKB-KW"/>
</dbReference>
<accession>A0A850P8Q3</accession>
<dbReference type="EMBL" id="JABXXR010000081">
    <property type="protein sequence ID" value="NVN40995.1"/>
    <property type="molecule type" value="Genomic_DNA"/>
</dbReference>
<evidence type="ECO:0000256" key="2">
    <source>
        <dbReference type="ARBA" id="ARBA00002695"/>
    </source>
</evidence>
<dbReference type="AlphaFoldDB" id="A0A850P8Q3"/>
<dbReference type="SUPFAM" id="SSF53732">
    <property type="entry name" value="Aconitase iron-sulfur domain"/>
    <property type="match status" value="1"/>
</dbReference>
<dbReference type="Gene3D" id="3.30.499.10">
    <property type="entry name" value="Aconitase, domain 3"/>
    <property type="match status" value="2"/>
</dbReference>
<dbReference type="InterPro" id="IPR015931">
    <property type="entry name" value="Acnase/IPM_dHydase_lsu_aba_1/3"/>
</dbReference>
<keyword evidence="8 13" id="KW-0479">Metal-binding</keyword>
<dbReference type="NCBIfam" id="NF004016">
    <property type="entry name" value="PRK05478.1"/>
    <property type="match status" value="1"/>
</dbReference>
<keyword evidence="7 13" id="KW-0028">Amino-acid biosynthesis</keyword>
<comment type="catalytic activity">
    <reaction evidence="1 13">
        <text>(2R,3S)-3-isopropylmalate = (2S)-2-isopropylmalate</text>
        <dbReference type="Rhea" id="RHEA:32287"/>
        <dbReference type="ChEBI" id="CHEBI:1178"/>
        <dbReference type="ChEBI" id="CHEBI:35121"/>
        <dbReference type="EC" id="4.2.1.33"/>
    </reaction>
</comment>
<dbReference type="EC" id="4.2.1.33" evidence="13"/>
<keyword evidence="6 13" id="KW-0004">4Fe-4S</keyword>
<dbReference type="PANTHER" id="PTHR43822:SF9">
    <property type="entry name" value="3-ISOPROPYLMALATE DEHYDRATASE"/>
    <property type="match status" value="1"/>
</dbReference>
<evidence type="ECO:0000259" key="14">
    <source>
        <dbReference type="Pfam" id="PF00330"/>
    </source>
</evidence>
<dbReference type="NCBIfam" id="TIGR00170">
    <property type="entry name" value="leuC"/>
    <property type="match status" value="1"/>
</dbReference>
<dbReference type="CDD" id="cd01583">
    <property type="entry name" value="IPMI"/>
    <property type="match status" value="1"/>
</dbReference>
<evidence type="ECO:0000256" key="5">
    <source>
        <dbReference type="ARBA" id="ARBA00022430"/>
    </source>
</evidence>
<keyword evidence="5 13" id="KW-0432">Leucine biosynthesis</keyword>
<dbReference type="HAMAP" id="MF_01026">
    <property type="entry name" value="LeuC_type1"/>
    <property type="match status" value="1"/>
</dbReference>
<keyword evidence="16" id="KW-1185">Reference proteome</keyword>
<evidence type="ECO:0000256" key="11">
    <source>
        <dbReference type="ARBA" id="ARBA00023239"/>
    </source>
</evidence>
<name>A0A850P8Q3_9PROT</name>
<keyword evidence="9 13" id="KW-0408">Iron</keyword>